<feature type="compositionally biased region" description="Low complexity" evidence="1">
    <location>
        <begin position="163"/>
        <end position="172"/>
    </location>
</feature>
<evidence type="ECO:0000256" key="1">
    <source>
        <dbReference type="SAM" id="MobiDB-lite"/>
    </source>
</evidence>
<keyword evidence="3" id="KW-1185">Reference proteome</keyword>
<reference evidence="3" key="1">
    <citation type="submission" date="2017-03" db="EMBL/GenBank/DDBJ databases">
        <authorList>
            <person name="Sharma R."/>
            <person name="Thines M."/>
        </authorList>
    </citation>
    <scope>NUCLEOTIDE SEQUENCE [LARGE SCALE GENOMIC DNA]</scope>
</reference>
<organism evidence="2 3">
    <name type="scientific">Lasallia pustulata</name>
    <dbReference type="NCBI Taxonomy" id="136370"/>
    <lineage>
        <taxon>Eukaryota</taxon>
        <taxon>Fungi</taxon>
        <taxon>Dikarya</taxon>
        <taxon>Ascomycota</taxon>
        <taxon>Pezizomycotina</taxon>
        <taxon>Lecanoromycetes</taxon>
        <taxon>OSLEUM clade</taxon>
        <taxon>Umbilicariomycetidae</taxon>
        <taxon>Umbilicariales</taxon>
        <taxon>Umbilicariaceae</taxon>
        <taxon>Lasallia</taxon>
    </lineage>
</organism>
<evidence type="ECO:0000313" key="2">
    <source>
        <dbReference type="EMBL" id="SLM41138.1"/>
    </source>
</evidence>
<feature type="compositionally biased region" description="Pro residues" evidence="1">
    <location>
        <begin position="40"/>
        <end position="49"/>
    </location>
</feature>
<protein>
    <submittedName>
        <fullName evidence="2">Uncharacterized protein</fullName>
    </submittedName>
</protein>
<feature type="compositionally biased region" description="Low complexity" evidence="1">
    <location>
        <begin position="26"/>
        <end position="39"/>
    </location>
</feature>
<name>A0A1W5DDB1_9LECA</name>
<dbReference type="AlphaFoldDB" id="A0A1W5DDB1"/>
<feature type="region of interest" description="Disordered" evidence="1">
    <location>
        <begin position="1"/>
        <end position="57"/>
    </location>
</feature>
<evidence type="ECO:0000313" key="3">
    <source>
        <dbReference type="Proteomes" id="UP000192927"/>
    </source>
</evidence>
<sequence>MATPQDLSPPDDGIPTYEESVLSGATPSTSTSTSTSTTKPPLPPAPTPSLPTQLTSTRSQRIHSLTTTYILPLLISQAQRGLYKTTFILIPSTTSPLASTAGDETTVVGFPSDDHIQLVRLHGSEHSLEFWRQPAVVRELEVELKARLTASGHRVEEEQQPLSPAVAPSASPKGPKRSFFSRRASEKAAPVSRPVGSAGTWSTPASAFLGAGQVRVKVGLQDVCLRLVTEMGLYETRTGMAVVVGVEIGS</sequence>
<dbReference type="EMBL" id="FWEW01003789">
    <property type="protein sequence ID" value="SLM41138.1"/>
    <property type="molecule type" value="Genomic_DNA"/>
</dbReference>
<dbReference type="Proteomes" id="UP000192927">
    <property type="component" value="Unassembled WGS sequence"/>
</dbReference>
<feature type="region of interest" description="Disordered" evidence="1">
    <location>
        <begin position="151"/>
        <end position="199"/>
    </location>
</feature>
<accession>A0A1W5DDB1</accession>
<proteinExistence type="predicted"/>